<protein>
    <recommendedName>
        <fullName evidence="4">Secreted protein</fullName>
    </recommendedName>
</protein>
<feature type="signal peptide" evidence="1">
    <location>
        <begin position="1"/>
        <end position="19"/>
    </location>
</feature>
<dbReference type="OrthoDB" id="6077919at2759"/>
<gene>
    <name evidence="2" type="ORF">AC578_418</name>
</gene>
<dbReference type="AlphaFoldDB" id="A0A139HY75"/>
<name>A0A139HY75_9PEZI</name>
<keyword evidence="1" id="KW-0732">Signal</keyword>
<dbReference type="Proteomes" id="UP000070133">
    <property type="component" value="Unassembled WGS sequence"/>
</dbReference>
<feature type="chain" id="PRO_5007807086" description="Secreted protein" evidence="1">
    <location>
        <begin position="20"/>
        <end position="69"/>
    </location>
</feature>
<sequence length="69" mass="7670">MFAIAFSAMIPLMARFVWFTRCPAKSYSVPSDESFMNLKTAYDMIIMLPHSSTVIDSSAPSRCPVAFGK</sequence>
<keyword evidence="3" id="KW-1185">Reference proteome</keyword>
<accession>A0A139HY75</accession>
<proteinExistence type="predicted"/>
<evidence type="ECO:0008006" key="4">
    <source>
        <dbReference type="Google" id="ProtNLM"/>
    </source>
</evidence>
<evidence type="ECO:0000313" key="3">
    <source>
        <dbReference type="Proteomes" id="UP000070133"/>
    </source>
</evidence>
<evidence type="ECO:0000256" key="1">
    <source>
        <dbReference type="SAM" id="SignalP"/>
    </source>
</evidence>
<comment type="caution">
    <text evidence="2">The sequence shown here is derived from an EMBL/GenBank/DDBJ whole genome shotgun (WGS) entry which is preliminary data.</text>
</comment>
<reference evidence="2 3" key="1">
    <citation type="submission" date="2015-07" db="EMBL/GenBank/DDBJ databases">
        <title>Comparative genomics of the Sigatoka disease complex on banana suggests a link between parallel evolutionary changes in Pseudocercospora fijiensis and Pseudocercospora eumusae and increased virulence on the banana host.</title>
        <authorList>
            <person name="Chang T.-C."/>
            <person name="Salvucci A."/>
            <person name="Crous P.W."/>
            <person name="Stergiopoulos I."/>
        </authorList>
    </citation>
    <scope>NUCLEOTIDE SEQUENCE [LARGE SCALE GENOMIC DNA]</scope>
    <source>
        <strain evidence="2 3">CBS 114824</strain>
    </source>
</reference>
<dbReference type="EMBL" id="LFZN01000002">
    <property type="protein sequence ID" value="KXT07416.1"/>
    <property type="molecule type" value="Genomic_DNA"/>
</dbReference>
<organism evidence="2 3">
    <name type="scientific">Pseudocercospora eumusae</name>
    <dbReference type="NCBI Taxonomy" id="321146"/>
    <lineage>
        <taxon>Eukaryota</taxon>
        <taxon>Fungi</taxon>
        <taxon>Dikarya</taxon>
        <taxon>Ascomycota</taxon>
        <taxon>Pezizomycotina</taxon>
        <taxon>Dothideomycetes</taxon>
        <taxon>Dothideomycetidae</taxon>
        <taxon>Mycosphaerellales</taxon>
        <taxon>Mycosphaerellaceae</taxon>
        <taxon>Pseudocercospora</taxon>
    </lineage>
</organism>
<evidence type="ECO:0000313" key="2">
    <source>
        <dbReference type="EMBL" id="KXT07416.1"/>
    </source>
</evidence>